<feature type="region of interest" description="Disordered" evidence="4">
    <location>
        <begin position="633"/>
        <end position="701"/>
    </location>
</feature>
<proteinExistence type="predicted"/>
<dbReference type="PROSITE" id="PS50238">
    <property type="entry name" value="RHOGAP"/>
    <property type="match status" value="1"/>
</dbReference>
<evidence type="ECO:0000256" key="1">
    <source>
        <dbReference type="ARBA" id="ARBA00022468"/>
    </source>
</evidence>
<feature type="compositionally biased region" description="Low complexity" evidence="4">
    <location>
        <begin position="929"/>
        <end position="941"/>
    </location>
</feature>
<dbReference type="GO" id="GO:0046872">
    <property type="term" value="F:metal ion binding"/>
    <property type="evidence" value="ECO:0007669"/>
    <property type="project" value="UniProtKB-KW"/>
</dbReference>
<dbReference type="PANTHER" id="PTHR15228">
    <property type="entry name" value="SPERMATHECAL PHYSIOLOGY VARIANT"/>
    <property type="match status" value="1"/>
</dbReference>
<keyword evidence="2" id="KW-0479">Metal-binding</keyword>
<name>T1J438_STRMM</name>
<dbReference type="PROSITE" id="PS50081">
    <property type="entry name" value="ZF_DAG_PE_2"/>
    <property type="match status" value="1"/>
</dbReference>
<dbReference type="Gene3D" id="1.20.1270.60">
    <property type="entry name" value="Arfaptin homology (AH) domain/BAR domain"/>
    <property type="match status" value="2"/>
</dbReference>
<dbReference type="SMART" id="SM00324">
    <property type="entry name" value="RhoGAP"/>
    <property type="match status" value="1"/>
</dbReference>
<dbReference type="SUPFAM" id="SSF57889">
    <property type="entry name" value="Cysteine-rich domain"/>
    <property type="match status" value="1"/>
</dbReference>
<dbReference type="EMBL" id="JH431835">
    <property type="status" value="NOT_ANNOTATED_CDS"/>
    <property type="molecule type" value="Genomic_DNA"/>
</dbReference>
<dbReference type="SMART" id="SM00109">
    <property type="entry name" value="C1"/>
    <property type="match status" value="1"/>
</dbReference>
<evidence type="ECO:0000256" key="3">
    <source>
        <dbReference type="ARBA" id="ARBA00022833"/>
    </source>
</evidence>
<dbReference type="HOGENOM" id="CLU_301553_0_0_1"/>
<feature type="domain" description="Phorbol-ester/DAG-type" evidence="5">
    <location>
        <begin position="371"/>
        <end position="416"/>
    </location>
</feature>
<organism evidence="7 8">
    <name type="scientific">Strigamia maritima</name>
    <name type="common">European centipede</name>
    <name type="synonym">Geophilus maritimus</name>
    <dbReference type="NCBI Taxonomy" id="126957"/>
    <lineage>
        <taxon>Eukaryota</taxon>
        <taxon>Metazoa</taxon>
        <taxon>Ecdysozoa</taxon>
        <taxon>Arthropoda</taxon>
        <taxon>Myriapoda</taxon>
        <taxon>Chilopoda</taxon>
        <taxon>Pleurostigmophora</taxon>
        <taxon>Geophilomorpha</taxon>
        <taxon>Linotaeniidae</taxon>
        <taxon>Strigamia</taxon>
    </lineage>
</organism>
<dbReference type="OMA" id="MSINAPG"/>
<reference evidence="8" key="1">
    <citation type="submission" date="2011-05" db="EMBL/GenBank/DDBJ databases">
        <authorList>
            <person name="Richards S.R."/>
            <person name="Qu J."/>
            <person name="Jiang H."/>
            <person name="Jhangiani S.N."/>
            <person name="Agravi P."/>
            <person name="Goodspeed R."/>
            <person name="Gross S."/>
            <person name="Mandapat C."/>
            <person name="Jackson L."/>
            <person name="Mathew T."/>
            <person name="Pu L."/>
            <person name="Thornton R."/>
            <person name="Saada N."/>
            <person name="Wilczek-Boney K.B."/>
            <person name="Lee S."/>
            <person name="Kovar C."/>
            <person name="Wu Y."/>
            <person name="Scherer S.E."/>
            <person name="Worley K.C."/>
            <person name="Muzny D.M."/>
            <person name="Gibbs R."/>
        </authorList>
    </citation>
    <scope>NUCLEOTIDE SEQUENCE</scope>
    <source>
        <strain evidence="8">Brora</strain>
    </source>
</reference>
<feature type="compositionally biased region" description="Low complexity" evidence="4">
    <location>
        <begin position="817"/>
        <end position="839"/>
    </location>
</feature>
<dbReference type="GO" id="GO:0005096">
    <property type="term" value="F:GTPase activator activity"/>
    <property type="evidence" value="ECO:0007669"/>
    <property type="project" value="UniProtKB-KW"/>
</dbReference>
<evidence type="ECO:0000313" key="7">
    <source>
        <dbReference type="EnsemblMetazoa" id="SMAR008366-PA"/>
    </source>
</evidence>
<dbReference type="PhylomeDB" id="T1J438"/>
<evidence type="ECO:0000256" key="2">
    <source>
        <dbReference type="ARBA" id="ARBA00022723"/>
    </source>
</evidence>
<feature type="domain" description="Rho-GAP" evidence="6">
    <location>
        <begin position="430"/>
        <end position="627"/>
    </location>
</feature>
<feature type="region of interest" description="Disordered" evidence="4">
    <location>
        <begin position="809"/>
        <end position="839"/>
    </location>
</feature>
<protein>
    <recommendedName>
        <fullName evidence="9">Rho-GAP domain-containing protein</fullName>
    </recommendedName>
</protein>
<dbReference type="InterPro" id="IPR051025">
    <property type="entry name" value="RhoGAP"/>
</dbReference>
<feature type="compositionally biased region" description="Polar residues" evidence="4">
    <location>
        <begin position="314"/>
        <end position="332"/>
    </location>
</feature>
<dbReference type="GO" id="GO:0051056">
    <property type="term" value="P:regulation of small GTPase mediated signal transduction"/>
    <property type="evidence" value="ECO:0007669"/>
    <property type="project" value="UniProtKB-ARBA"/>
</dbReference>
<reference evidence="7" key="2">
    <citation type="submission" date="2015-02" db="UniProtKB">
        <authorList>
            <consortium name="EnsemblMetazoa"/>
        </authorList>
    </citation>
    <scope>IDENTIFICATION</scope>
</reference>
<dbReference type="GO" id="GO:0007165">
    <property type="term" value="P:signal transduction"/>
    <property type="evidence" value="ECO:0007669"/>
    <property type="project" value="InterPro"/>
</dbReference>
<dbReference type="Pfam" id="PF00620">
    <property type="entry name" value="RhoGAP"/>
    <property type="match status" value="1"/>
</dbReference>
<dbReference type="Gene3D" id="3.30.60.20">
    <property type="match status" value="1"/>
</dbReference>
<dbReference type="eggNOG" id="KOG1453">
    <property type="taxonomic scope" value="Eukaryota"/>
</dbReference>
<accession>T1J438</accession>
<feature type="compositionally biased region" description="Low complexity" evidence="4">
    <location>
        <begin position="282"/>
        <end position="297"/>
    </location>
</feature>
<dbReference type="PANTHER" id="PTHR15228:SF25">
    <property type="entry name" value="F-BAR DOMAIN-CONTAINING PROTEIN"/>
    <property type="match status" value="1"/>
</dbReference>
<evidence type="ECO:0000313" key="8">
    <source>
        <dbReference type="Proteomes" id="UP000014500"/>
    </source>
</evidence>
<dbReference type="Gene3D" id="1.10.555.10">
    <property type="entry name" value="Rho GTPase activation protein"/>
    <property type="match status" value="1"/>
</dbReference>
<dbReference type="AlphaFoldDB" id="T1J438"/>
<dbReference type="InterPro" id="IPR002219">
    <property type="entry name" value="PKC_DAG/PE"/>
</dbReference>
<dbReference type="STRING" id="126957.T1J438"/>
<evidence type="ECO:0000259" key="5">
    <source>
        <dbReference type="PROSITE" id="PS50081"/>
    </source>
</evidence>
<evidence type="ECO:0000259" key="6">
    <source>
        <dbReference type="PROSITE" id="PS50238"/>
    </source>
</evidence>
<feature type="region of interest" description="Disordered" evidence="4">
    <location>
        <begin position="261"/>
        <end position="336"/>
    </location>
</feature>
<evidence type="ECO:0000256" key="4">
    <source>
        <dbReference type="SAM" id="MobiDB-lite"/>
    </source>
</evidence>
<dbReference type="InterPro" id="IPR000198">
    <property type="entry name" value="RhoGAP_dom"/>
</dbReference>
<dbReference type="Pfam" id="PF00130">
    <property type="entry name" value="C1_1"/>
    <property type="match status" value="1"/>
</dbReference>
<dbReference type="SUPFAM" id="SSF103657">
    <property type="entry name" value="BAR/IMD domain-like"/>
    <property type="match status" value="1"/>
</dbReference>
<keyword evidence="3" id="KW-0862">Zinc</keyword>
<feature type="compositionally biased region" description="Polar residues" evidence="4">
    <location>
        <begin position="950"/>
        <end position="959"/>
    </location>
</feature>
<dbReference type="SUPFAM" id="SSF48350">
    <property type="entry name" value="GTPase activation domain, GAP"/>
    <property type="match status" value="1"/>
</dbReference>
<dbReference type="Proteomes" id="UP000014500">
    <property type="component" value="Unassembled WGS sequence"/>
</dbReference>
<dbReference type="InterPro" id="IPR008936">
    <property type="entry name" value="Rho_GTPase_activation_prot"/>
</dbReference>
<sequence>MGDLDTSSSVHPAVRSKSCETLPDEIDKSFAKYPDLLSCEQIDEALMRVEQEQGVNVALQRAKVWAKYTKDIVTYVEKRCALELEHCRSMGKLAQATRGILKEEQDAINNLRKARAVYIQRQLEYEKAKDLVQRAELSEGLDASKIDKKKKARKKSCKRLQKLTPLTKRVSLKRMRNIKTCKELKADILKQTRELILQCDQTMKAATVSYFQLLHTVAAPSPVQYQTLCENSRLYEAGSKYMEFVKRLEIPSDGPVFEPPPFSFEPYVPTDSRLNDRRSTNGLEGSEESLTLSSGASQTSEQGKGRKAWCPVSDSDSVGSNQSNKSVDTSPYGSPRIAMRHLDSINDELVEADDVDSADVQSRGFSKAAITHTFRKLRSPARCRECDTYVYFQGLDCIECGLACHKKCVETLALQCGHKRMKPKLTTFGIDLSVHLNETNCEVPHLVTRCIDEIERRGSHIKGIYRVSGVKSKVEKLCQSFENGVELVDLSDIHPNVTANVLKLYLRQLPEPLLTYNLYLNFIQLAQKYLNRDAELAENKQVMKELDAILNKLPTCHYKCLAAIIRHLKRISLLSETNNMPARNLSIVFGPTLLRTSEGSASLSSLVDTVYQTRVVELLIVFSDELFGVDLDKKMEDEPSDENKEDMNDMEIGLSPNIPRKSLLKDDDRSSVHSFDVTDGEGEVPLPPPRRNASHTRLNRISPDCNGDRVLNLEQSGDKIIIHVEGDRILPVAAPRTLVASDFPTKDETEDVPFVDESPPEMSLVQMSINAPGTNLVEMSVNDRPVPSPRYSRLLPCAVHIPVTVTPSSGDNIGDEASSVPASALQPSPVSSVPSTTSSMDELDVLGITSHSPTLSEYMSPYLSQEPYKHIRLGPALAYSRSTSFANYDDPTKKRHSRCISADVDQSLGSRNSLLRTATRHQRHSPAYSTASTKSSESCSSPLPDHDVSSLKTRVSHSLSPPLHRVSSDSNVFAKSTLDDGKLNQRPPRFV</sequence>
<keyword evidence="8" id="KW-1185">Reference proteome</keyword>
<feature type="compositionally biased region" description="Basic and acidic residues" evidence="4">
    <location>
        <begin position="633"/>
        <end position="647"/>
    </location>
</feature>
<dbReference type="EnsemblMetazoa" id="SMAR008366-RA">
    <property type="protein sequence ID" value="SMAR008366-PA"/>
    <property type="gene ID" value="SMAR008366"/>
</dbReference>
<keyword evidence="1" id="KW-0343">GTPase activation</keyword>
<dbReference type="PROSITE" id="PS00479">
    <property type="entry name" value="ZF_DAG_PE_1"/>
    <property type="match status" value="1"/>
</dbReference>
<evidence type="ECO:0008006" key="9">
    <source>
        <dbReference type="Google" id="ProtNLM"/>
    </source>
</evidence>
<dbReference type="InterPro" id="IPR046349">
    <property type="entry name" value="C1-like_sf"/>
</dbReference>
<dbReference type="CDD" id="cd20816">
    <property type="entry name" value="C1_GMIP-like"/>
    <property type="match status" value="1"/>
</dbReference>
<feature type="region of interest" description="Disordered" evidence="4">
    <location>
        <begin position="916"/>
        <end position="967"/>
    </location>
</feature>
<dbReference type="InterPro" id="IPR027267">
    <property type="entry name" value="AH/BAR_dom_sf"/>
</dbReference>